<dbReference type="STRING" id="379066.GAU_2324"/>
<organism evidence="4 5">
    <name type="scientific">Gemmatimonas aurantiaca (strain DSM 14586 / JCM 11422 / NBRC 100505 / T-27)</name>
    <dbReference type="NCBI Taxonomy" id="379066"/>
    <lineage>
        <taxon>Bacteria</taxon>
        <taxon>Pseudomonadati</taxon>
        <taxon>Gemmatimonadota</taxon>
        <taxon>Gemmatimonadia</taxon>
        <taxon>Gemmatimonadales</taxon>
        <taxon>Gemmatimonadaceae</taxon>
        <taxon>Gemmatimonas</taxon>
    </lineage>
</organism>
<evidence type="ECO:0000313" key="4">
    <source>
        <dbReference type="EMBL" id="BAH39366.1"/>
    </source>
</evidence>
<keyword evidence="5" id="KW-1185">Reference proteome</keyword>
<dbReference type="KEGG" id="gau:GAU_2324"/>
<dbReference type="Gene3D" id="3.30.1150.10">
    <property type="match status" value="1"/>
</dbReference>
<dbReference type="SUPFAM" id="SSF56935">
    <property type="entry name" value="Porins"/>
    <property type="match status" value="1"/>
</dbReference>
<feature type="domain" description="TonB-dependent receptor plug" evidence="3">
    <location>
        <begin position="158"/>
        <end position="236"/>
    </location>
</feature>
<sequence length="392" mass="42673">MRSRPLYVSAAFLGGILCLAPASASAQSGSASANPPGTGTVRGAITTLDGVPVGGATVRLVSERAVLTIVSESDDNGNVIFTKVPEGRGWMHARRIGFRPDSIPVTISGDQPPLATLSMTRVAVELSAVRVLGRREIPGPMGGFFRRMQQNGGGHFFSAAELERRNPSNMTDVFRHIPGMRIESNGPINRVRMRNSRCAPLVWLDGQPLFAGEVDLDGFDPRTFEGIEIYSGPASVPVEFQGNQRMSSACGTIVLWSKRGELRPKRRKKDDPTPSALIAQLVEKGEAFVANDVDGAAYPDSSSLVKPLYPDSLFEAQIPGAVLVEFVVDLKGRAMMETFSAVTTTHRQLVEPVRRAVQQQEFYPASRRGKVVQQVMQLPFLFVPDSTARRRR</sequence>
<dbReference type="eggNOG" id="COG0810">
    <property type="taxonomic scope" value="Bacteria"/>
</dbReference>
<accession>C1AAW0</accession>
<dbReference type="GO" id="GO:0030246">
    <property type="term" value="F:carbohydrate binding"/>
    <property type="evidence" value="ECO:0007669"/>
    <property type="project" value="InterPro"/>
</dbReference>
<gene>
    <name evidence="4" type="ordered locus">GAU_2324</name>
</gene>
<dbReference type="InterPro" id="IPR037066">
    <property type="entry name" value="Plug_dom_sf"/>
</dbReference>
<proteinExistence type="predicted"/>
<feature type="domain" description="TonB C-terminal" evidence="2">
    <location>
        <begin position="306"/>
        <end position="383"/>
    </location>
</feature>
<feature type="chain" id="PRO_5002906680" description="TonB C-terminal domain-containing protein" evidence="1">
    <location>
        <begin position="27"/>
        <end position="392"/>
    </location>
</feature>
<dbReference type="Proteomes" id="UP000002209">
    <property type="component" value="Chromosome"/>
</dbReference>
<dbReference type="eggNOG" id="COG1629">
    <property type="taxonomic scope" value="Bacteria"/>
</dbReference>
<dbReference type="InterPro" id="IPR012910">
    <property type="entry name" value="Plug_dom"/>
</dbReference>
<dbReference type="SUPFAM" id="SSF49452">
    <property type="entry name" value="Starch-binding domain-like"/>
    <property type="match status" value="1"/>
</dbReference>
<dbReference type="Pfam" id="PF13620">
    <property type="entry name" value="CarboxypepD_reg"/>
    <property type="match status" value="1"/>
</dbReference>
<evidence type="ECO:0000313" key="5">
    <source>
        <dbReference type="Proteomes" id="UP000002209"/>
    </source>
</evidence>
<dbReference type="EMBL" id="AP009153">
    <property type="protein sequence ID" value="BAH39366.1"/>
    <property type="molecule type" value="Genomic_DNA"/>
</dbReference>
<reference evidence="5" key="1">
    <citation type="submission" date="2006-03" db="EMBL/GenBank/DDBJ databases">
        <title>Complete genome sequence of Gemmatimonas aurantiaca T-27 that represents a novel phylum Gemmatimonadetes.</title>
        <authorList>
            <person name="Takasaki K."/>
            <person name="Ichikawa N."/>
            <person name="Miura H."/>
            <person name="Matsushita S."/>
            <person name="Watanabe Y."/>
            <person name="Oguchi A."/>
            <person name="Ankai A."/>
            <person name="Yashiro I."/>
            <person name="Takahashi M."/>
            <person name="Terui Y."/>
            <person name="Fukui S."/>
            <person name="Yokoyama H."/>
            <person name="Tanikawa S."/>
            <person name="Hanada S."/>
            <person name="Kamagata Y."/>
            <person name="Fujita N."/>
        </authorList>
    </citation>
    <scope>NUCLEOTIDE SEQUENCE [LARGE SCALE GENOMIC DNA]</scope>
    <source>
        <strain evidence="5">T-27 / DSM 14586 / JCM 11422 / NBRC 100505</strain>
    </source>
</reference>
<dbReference type="InterPro" id="IPR013784">
    <property type="entry name" value="Carb-bd-like_fold"/>
</dbReference>
<dbReference type="SUPFAM" id="SSF74653">
    <property type="entry name" value="TolA/TonB C-terminal domain"/>
    <property type="match status" value="1"/>
</dbReference>
<dbReference type="RefSeq" id="WP_015894135.1">
    <property type="nucleotide sequence ID" value="NC_012489.1"/>
</dbReference>
<protein>
    <recommendedName>
        <fullName evidence="6">TonB C-terminal domain-containing protein</fullName>
    </recommendedName>
</protein>
<feature type="signal peptide" evidence="1">
    <location>
        <begin position="1"/>
        <end position="26"/>
    </location>
</feature>
<dbReference type="Pfam" id="PF07715">
    <property type="entry name" value="Plug"/>
    <property type="match status" value="1"/>
</dbReference>
<evidence type="ECO:0008006" key="6">
    <source>
        <dbReference type="Google" id="ProtNLM"/>
    </source>
</evidence>
<name>C1AAW0_GEMAT</name>
<evidence type="ECO:0000256" key="1">
    <source>
        <dbReference type="SAM" id="SignalP"/>
    </source>
</evidence>
<keyword evidence="1" id="KW-0732">Signal</keyword>
<evidence type="ECO:0000259" key="2">
    <source>
        <dbReference type="Pfam" id="PF03544"/>
    </source>
</evidence>
<dbReference type="Pfam" id="PF03544">
    <property type="entry name" value="TonB_C"/>
    <property type="match status" value="1"/>
</dbReference>
<dbReference type="GO" id="GO:0055085">
    <property type="term" value="P:transmembrane transport"/>
    <property type="evidence" value="ECO:0007669"/>
    <property type="project" value="InterPro"/>
</dbReference>
<dbReference type="HOGENOM" id="CLU_692150_0_0_0"/>
<dbReference type="Gene3D" id="2.170.130.10">
    <property type="entry name" value="TonB-dependent receptor, plug domain"/>
    <property type="match status" value="1"/>
</dbReference>
<evidence type="ECO:0000259" key="3">
    <source>
        <dbReference type="Pfam" id="PF07715"/>
    </source>
</evidence>
<dbReference type="InterPro" id="IPR037682">
    <property type="entry name" value="TonB_C"/>
</dbReference>
<dbReference type="AlphaFoldDB" id="C1AAW0"/>